<dbReference type="Proteomes" id="UP000805614">
    <property type="component" value="Unassembled WGS sequence"/>
</dbReference>
<dbReference type="InterPro" id="IPR036259">
    <property type="entry name" value="MFS_trans_sf"/>
</dbReference>
<evidence type="ECO:0000313" key="7">
    <source>
        <dbReference type="Proteomes" id="UP000805614"/>
    </source>
</evidence>
<evidence type="ECO:0000313" key="6">
    <source>
        <dbReference type="EMBL" id="MBC6471305.1"/>
    </source>
</evidence>
<comment type="subcellular location">
    <subcellularLocation>
        <location evidence="1">Cell membrane</location>
        <topology evidence="1">Multi-pass membrane protein</topology>
    </subcellularLocation>
</comment>
<sequence>MRRMPLALWALVIAAFAMGADEFVVAGVVEEIAGALDVSIGAVGLFESAYAIGVASC</sequence>
<dbReference type="RefSeq" id="WP_187248344.1">
    <property type="nucleotide sequence ID" value="NZ_BAAAOK010000025.1"/>
</dbReference>
<dbReference type="PANTHER" id="PTHR43124">
    <property type="entry name" value="PURINE EFFLUX PUMP PBUE"/>
    <property type="match status" value="1"/>
</dbReference>
<dbReference type="SUPFAM" id="SSF103473">
    <property type="entry name" value="MFS general substrate transporter"/>
    <property type="match status" value="1"/>
</dbReference>
<comment type="caution">
    <text evidence="6">The sequence shown here is derived from an EMBL/GenBank/DDBJ whole genome shotgun (WGS) entry which is preliminary data.</text>
</comment>
<keyword evidence="5" id="KW-0472">Membrane</keyword>
<evidence type="ECO:0000256" key="2">
    <source>
        <dbReference type="ARBA" id="ARBA00022475"/>
    </source>
</evidence>
<reference evidence="6 7" key="1">
    <citation type="submission" date="2020-06" db="EMBL/GenBank/DDBJ databases">
        <title>Actinomadura xiongansis sp. nov., isolated from soil of Baiyangdian.</title>
        <authorList>
            <person name="Zhang X."/>
        </authorList>
    </citation>
    <scope>NUCLEOTIDE SEQUENCE [LARGE SCALE GENOMIC DNA]</scope>
    <source>
        <strain evidence="6 7">HBUM206468</strain>
    </source>
</reference>
<dbReference type="PANTHER" id="PTHR43124:SF3">
    <property type="entry name" value="CHLORAMPHENICOL EFFLUX PUMP RV0191"/>
    <property type="match status" value="1"/>
</dbReference>
<organism evidence="6 7">
    <name type="scientific">Actinomadura alba</name>
    <dbReference type="NCBI Taxonomy" id="406431"/>
    <lineage>
        <taxon>Bacteria</taxon>
        <taxon>Bacillati</taxon>
        <taxon>Actinomycetota</taxon>
        <taxon>Actinomycetes</taxon>
        <taxon>Streptosporangiales</taxon>
        <taxon>Thermomonosporaceae</taxon>
        <taxon>Actinomadura</taxon>
    </lineage>
</organism>
<evidence type="ECO:0000256" key="5">
    <source>
        <dbReference type="ARBA" id="ARBA00023136"/>
    </source>
</evidence>
<gene>
    <name evidence="6" type="ORF">HKK74_38350</name>
</gene>
<evidence type="ECO:0000256" key="3">
    <source>
        <dbReference type="ARBA" id="ARBA00022692"/>
    </source>
</evidence>
<keyword evidence="3" id="KW-0812">Transmembrane</keyword>
<proteinExistence type="predicted"/>
<keyword evidence="7" id="KW-1185">Reference proteome</keyword>
<keyword evidence="2" id="KW-1003">Cell membrane</keyword>
<evidence type="ECO:0000256" key="4">
    <source>
        <dbReference type="ARBA" id="ARBA00022989"/>
    </source>
</evidence>
<protein>
    <submittedName>
        <fullName evidence="6">MFS transporter</fullName>
    </submittedName>
</protein>
<dbReference type="EMBL" id="JABVEC010000068">
    <property type="protein sequence ID" value="MBC6471305.1"/>
    <property type="molecule type" value="Genomic_DNA"/>
</dbReference>
<dbReference type="InterPro" id="IPR050189">
    <property type="entry name" value="MFS_Efflux_Transporters"/>
</dbReference>
<evidence type="ECO:0000256" key="1">
    <source>
        <dbReference type="ARBA" id="ARBA00004651"/>
    </source>
</evidence>
<name>A0ABR7M2G1_9ACTN</name>
<accession>A0ABR7M2G1</accession>
<keyword evidence="4" id="KW-1133">Transmembrane helix</keyword>